<feature type="transmembrane region" description="Helical" evidence="1">
    <location>
        <begin position="292"/>
        <end position="314"/>
    </location>
</feature>
<gene>
    <name evidence="2" type="ORF">D6B99_02300</name>
</gene>
<organism evidence="2 3">
    <name type="scientific">Arachidicoccus soli</name>
    <dbReference type="NCBI Taxonomy" id="2341117"/>
    <lineage>
        <taxon>Bacteria</taxon>
        <taxon>Pseudomonadati</taxon>
        <taxon>Bacteroidota</taxon>
        <taxon>Chitinophagia</taxon>
        <taxon>Chitinophagales</taxon>
        <taxon>Chitinophagaceae</taxon>
        <taxon>Arachidicoccus</taxon>
    </lineage>
</organism>
<dbReference type="PANTHER" id="PTHR43471:SF14">
    <property type="entry name" value="ABC-2 TYPE TRANSPORT SYSTEM PERMEASE PROTEIN"/>
    <property type="match status" value="1"/>
</dbReference>
<dbReference type="OrthoDB" id="9795677at2"/>
<dbReference type="PANTHER" id="PTHR43471">
    <property type="entry name" value="ABC TRANSPORTER PERMEASE"/>
    <property type="match status" value="1"/>
</dbReference>
<dbReference type="GO" id="GO:0140359">
    <property type="term" value="F:ABC-type transporter activity"/>
    <property type="evidence" value="ECO:0007669"/>
    <property type="project" value="InterPro"/>
</dbReference>
<keyword evidence="1" id="KW-0472">Membrane</keyword>
<sequence length="321" mass="35668">MDKSGNSPFSVIMRKEVADIVHSWRFVVLLLLMVLTFFGAMYGSLSNISSAVNDAREHHTHLYMYLKLLTTTDGTLPPFHVFISFLGPLLGICLGFDAMNAEQNNGTLIRLMAQPIYRDNVLLAKFTSSLLVIGALFLSLALLMMGGGLLITGVRMEAQEFLRIIFFVLISTIYVAFWIALSMLLSIKFRQTAASALTAIGIWMFFTIFYPMVVNLIVKAFMPDPAFLSTAQVISYNHIIIMLRGLSPGQTYSDGVITLLMPSVRSLGPLSMQQMAGAIPSPLSLRESLMVVWPQVTGLVAATLFCFALSYYLFMRKEVRT</sequence>
<evidence type="ECO:0000256" key="1">
    <source>
        <dbReference type="SAM" id="Phobius"/>
    </source>
</evidence>
<evidence type="ECO:0000313" key="3">
    <source>
        <dbReference type="Proteomes" id="UP000266118"/>
    </source>
</evidence>
<keyword evidence="1" id="KW-0812">Transmembrane</keyword>
<keyword evidence="1" id="KW-1133">Transmembrane helix</keyword>
<feature type="transmembrane region" description="Helical" evidence="1">
    <location>
        <begin position="79"/>
        <end position="101"/>
    </location>
</feature>
<feature type="transmembrane region" description="Helical" evidence="1">
    <location>
        <begin position="21"/>
        <end position="42"/>
    </location>
</feature>
<keyword evidence="3" id="KW-1185">Reference proteome</keyword>
<reference evidence="2 3" key="1">
    <citation type="submission" date="2018-09" db="EMBL/GenBank/DDBJ databases">
        <title>Arachidicoccus sp. nov., a bacterium isolated from soil.</title>
        <authorList>
            <person name="Weon H.-Y."/>
            <person name="Kwon S.-W."/>
            <person name="Lee S.A."/>
        </authorList>
    </citation>
    <scope>NUCLEOTIDE SEQUENCE [LARGE SCALE GENOMIC DNA]</scope>
    <source>
        <strain evidence="2 3">KIS59-12</strain>
    </source>
</reference>
<dbReference type="GO" id="GO:0005886">
    <property type="term" value="C:plasma membrane"/>
    <property type="evidence" value="ECO:0007669"/>
    <property type="project" value="UniProtKB-SubCell"/>
</dbReference>
<feature type="transmembrane region" description="Helical" evidence="1">
    <location>
        <begin position="197"/>
        <end position="218"/>
    </location>
</feature>
<accession>A0A386HTE4</accession>
<protein>
    <submittedName>
        <fullName evidence="2">ABC transporter permease</fullName>
    </submittedName>
</protein>
<dbReference type="AlphaFoldDB" id="A0A386HTE4"/>
<name>A0A386HTE4_9BACT</name>
<dbReference type="Proteomes" id="UP000266118">
    <property type="component" value="Chromosome"/>
</dbReference>
<dbReference type="KEGG" id="ark:D6B99_02300"/>
<proteinExistence type="predicted"/>
<dbReference type="Pfam" id="PF12679">
    <property type="entry name" value="ABC2_membrane_2"/>
    <property type="match status" value="1"/>
</dbReference>
<feature type="transmembrane region" description="Helical" evidence="1">
    <location>
        <begin position="164"/>
        <end position="185"/>
    </location>
</feature>
<evidence type="ECO:0000313" key="2">
    <source>
        <dbReference type="EMBL" id="AYD49248.1"/>
    </source>
</evidence>
<feature type="transmembrane region" description="Helical" evidence="1">
    <location>
        <begin position="122"/>
        <end position="144"/>
    </location>
</feature>
<dbReference type="EMBL" id="CP032489">
    <property type="protein sequence ID" value="AYD49248.1"/>
    <property type="molecule type" value="Genomic_DNA"/>
</dbReference>